<evidence type="ECO:0000313" key="1">
    <source>
        <dbReference type="EMBL" id="KMY97742.1"/>
    </source>
</evidence>
<accession>A0A0J9RPS6</accession>
<name>A0A0J9RPS6_DROSI</name>
<reference evidence="1 2" key="1">
    <citation type="journal article" date="2013" name="Genome Res.">
        <title>A second-generation assembly of the Drosophila simulans genome provides new insights into patterns of lineage-specific divergence.</title>
        <authorList>
            <person name="Hu T.T."/>
            <person name="Eisen M.B."/>
            <person name="Thornton K.R."/>
            <person name="Andolfatto P."/>
        </authorList>
    </citation>
    <scope>NUCLEOTIDE SEQUENCE [LARGE SCALE GENOMIC DNA]</scope>
    <source>
        <strain evidence="2">w501</strain>
    </source>
</reference>
<dbReference type="KEGG" id="dsi:Dsimw501_GD13196"/>
<proteinExistence type="predicted"/>
<dbReference type="Proteomes" id="UP000035880">
    <property type="component" value="Chromosome 3L"/>
</dbReference>
<protein>
    <submittedName>
        <fullName evidence="1">Uncharacterized protein</fullName>
    </submittedName>
</protein>
<dbReference type="EMBL" id="CM002912">
    <property type="protein sequence ID" value="KMY97742.1"/>
    <property type="molecule type" value="Genomic_DNA"/>
</dbReference>
<dbReference type="AlphaFoldDB" id="A0A0J9RPS6"/>
<organism evidence="1 2">
    <name type="scientific">Drosophila simulans</name>
    <name type="common">Fruit fly</name>
    <dbReference type="NCBI Taxonomy" id="7240"/>
    <lineage>
        <taxon>Eukaryota</taxon>
        <taxon>Metazoa</taxon>
        <taxon>Ecdysozoa</taxon>
        <taxon>Arthropoda</taxon>
        <taxon>Hexapoda</taxon>
        <taxon>Insecta</taxon>
        <taxon>Pterygota</taxon>
        <taxon>Neoptera</taxon>
        <taxon>Endopterygota</taxon>
        <taxon>Diptera</taxon>
        <taxon>Brachycera</taxon>
        <taxon>Muscomorpha</taxon>
        <taxon>Ephydroidea</taxon>
        <taxon>Drosophilidae</taxon>
        <taxon>Drosophila</taxon>
        <taxon>Sophophora</taxon>
    </lineage>
</organism>
<dbReference type="Bgee" id="FBgn0184917">
    <property type="expression patterns" value="Expressed in adult organism"/>
</dbReference>
<sequence length="111" mass="12275">MADLVYHRLSAGGMGILAAEALEEQSTNKFSFILTQKCQSIVLMQLHPKLPVQTRMEMEKGPFSDDLMSSDVISFELCCPRVLVEKIKSKTCNWESGISVSRMANGMGSSE</sequence>
<gene>
    <name evidence="1" type="primary">Dsim\GD13196</name>
    <name evidence="1" type="ORF">Dsimw501_GD13196</name>
</gene>
<evidence type="ECO:0000313" key="2">
    <source>
        <dbReference type="Proteomes" id="UP000035880"/>
    </source>
</evidence>